<proteinExistence type="predicted"/>
<feature type="compositionally biased region" description="Polar residues" evidence="1">
    <location>
        <begin position="1"/>
        <end position="14"/>
    </location>
</feature>
<dbReference type="OrthoDB" id="5398233at2759"/>
<evidence type="ECO:0000256" key="2">
    <source>
        <dbReference type="SAM" id="Phobius"/>
    </source>
</evidence>
<name>A0A9P7N381_9HYPO</name>
<protein>
    <submittedName>
        <fullName evidence="3">Uncharacterized protein</fullName>
    </submittedName>
</protein>
<feature type="region of interest" description="Disordered" evidence="1">
    <location>
        <begin position="1"/>
        <end position="22"/>
    </location>
</feature>
<gene>
    <name evidence="3" type="ORF">E4U43_004557</name>
</gene>
<dbReference type="AlphaFoldDB" id="A0A9P7N381"/>
<keyword evidence="2" id="KW-1133">Transmembrane helix</keyword>
<feature type="non-terminal residue" evidence="3">
    <location>
        <position position="161"/>
    </location>
</feature>
<dbReference type="Proteomes" id="UP000748025">
    <property type="component" value="Unassembled WGS sequence"/>
</dbReference>
<feature type="transmembrane region" description="Helical" evidence="2">
    <location>
        <begin position="68"/>
        <end position="87"/>
    </location>
</feature>
<keyword evidence="2" id="KW-0472">Membrane</keyword>
<keyword evidence="4" id="KW-1185">Reference proteome</keyword>
<comment type="caution">
    <text evidence="3">The sequence shown here is derived from an EMBL/GenBank/DDBJ whole genome shotgun (WGS) entry which is preliminary data.</text>
</comment>
<evidence type="ECO:0000313" key="3">
    <source>
        <dbReference type="EMBL" id="KAG5989158.1"/>
    </source>
</evidence>
<evidence type="ECO:0000313" key="4">
    <source>
        <dbReference type="Proteomes" id="UP000748025"/>
    </source>
</evidence>
<keyword evidence="2" id="KW-0812">Transmembrane</keyword>
<reference evidence="3" key="1">
    <citation type="journal article" date="2020" name="bioRxiv">
        <title>Whole genome comparisons of ergot fungi reveals the divergence and evolution of species within the genus Claviceps are the result of varying mechanisms driving genome evolution and host range expansion.</title>
        <authorList>
            <person name="Wyka S.A."/>
            <person name="Mondo S.J."/>
            <person name="Liu M."/>
            <person name="Dettman J."/>
            <person name="Nalam V."/>
            <person name="Broders K.D."/>
        </authorList>
    </citation>
    <scope>NUCLEOTIDE SEQUENCE</scope>
    <source>
        <strain evidence="3">CCC 602</strain>
    </source>
</reference>
<evidence type="ECO:0000256" key="1">
    <source>
        <dbReference type="SAM" id="MobiDB-lite"/>
    </source>
</evidence>
<sequence>MLVDNLHQNPSKRSNPGEKRAPSCFSNNILARRARFLELGGRGATNYPAMSIYTEPPELRAFRLDKPTLLVCWWATSFCTLMILLRITGRFIRTERLFIEDKVAAVALIPLNFRMACVHYVLKYGTNNADFSGIELTPTELRHKALASGLVLLSRFCYAAT</sequence>
<dbReference type="EMBL" id="SRPW01002974">
    <property type="protein sequence ID" value="KAG5989158.1"/>
    <property type="molecule type" value="Genomic_DNA"/>
</dbReference>
<accession>A0A9P7N381</accession>
<organism evidence="3 4">
    <name type="scientific">Claviceps pusilla</name>
    <dbReference type="NCBI Taxonomy" id="123648"/>
    <lineage>
        <taxon>Eukaryota</taxon>
        <taxon>Fungi</taxon>
        <taxon>Dikarya</taxon>
        <taxon>Ascomycota</taxon>
        <taxon>Pezizomycotina</taxon>
        <taxon>Sordariomycetes</taxon>
        <taxon>Hypocreomycetidae</taxon>
        <taxon>Hypocreales</taxon>
        <taxon>Clavicipitaceae</taxon>
        <taxon>Claviceps</taxon>
    </lineage>
</organism>